<dbReference type="Pfam" id="PF05199">
    <property type="entry name" value="GMC_oxred_C"/>
    <property type="match status" value="1"/>
</dbReference>
<evidence type="ECO:0000259" key="7">
    <source>
        <dbReference type="PROSITE" id="PS00623"/>
    </source>
</evidence>
<dbReference type="InterPro" id="IPR000172">
    <property type="entry name" value="GMC_OxRdtase_N"/>
</dbReference>
<dbReference type="RefSeq" id="WP_003534011.1">
    <property type="nucleotide sequence ID" value="NZ_AGVV01000073.1"/>
</dbReference>
<keyword evidence="4 5" id="KW-0274">FAD</keyword>
<dbReference type="PANTHER" id="PTHR11552:SF147">
    <property type="entry name" value="CHOLINE DEHYDROGENASE, MITOCHONDRIAL"/>
    <property type="match status" value="1"/>
</dbReference>
<dbReference type="Proteomes" id="UP000004038">
    <property type="component" value="Unassembled WGS sequence"/>
</dbReference>
<sequence>MSMQETSTVTANEAATIYNSGPLRQEYDYIVCGAGSAGSVVARRLAESGEASVLLLEAGGPDNHPGTLTPAQWLTNIGTERTWGYRSEPEAGLNGRSISLPMGRVVGGGSSVNGMVYIRGHKLDFDRWADLTGDPRWGYEHALEIYRRIEDFHGPANHDYRGVGGLLSMCHDDDIKPVARALRDAGPGSGIVPYDDINGAALEAPSFVGHGDLIIKDGRRANMPTNYIYPILRQGNLTILTHAAVERLQLIRARADGVVFSWRGAIRSVRARREVILSLGAIHTPKILMLSGIGDEAVLKRAGVPVMHRLDGVGRNLQDHTQATVIWEFKQPTWPTGFHFSQTLYFTNVSGGVRPDVAAVQLQIPFPSEKTAQTFNLPETGWSILSGLANPVSRGTVTIRDGDPSSDVIIRGNYLSANADMTTMRRGVQLARELGAAPELREFVKREIMPGPLTGQALDSYIRDSASTWFHMSGTCKMGNDALSVTDSELRVRGIDNLRIADSSIMPEISMVPTMACCILIGERAAELLLGEGTSTGRRAQKTDYREGRCLRVAAAS</sequence>
<keyword evidence="3 6" id="KW-0285">Flavoprotein</keyword>
<dbReference type="EMBL" id="AGVV01000073">
    <property type="protein sequence ID" value="EHK74924.1"/>
    <property type="molecule type" value="Genomic_DNA"/>
</dbReference>
<dbReference type="Gene3D" id="3.30.560.10">
    <property type="entry name" value="Glucose Oxidase, domain 3"/>
    <property type="match status" value="1"/>
</dbReference>
<dbReference type="AlphaFoldDB" id="H0G722"/>
<feature type="domain" description="Glucose-methanol-choline oxidoreductase N-terminal" evidence="8">
    <location>
        <begin position="280"/>
        <end position="294"/>
    </location>
</feature>
<comment type="cofactor">
    <cofactor evidence="1 5">
        <name>FAD</name>
        <dbReference type="ChEBI" id="CHEBI:57692"/>
    </cofactor>
</comment>
<proteinExistence type="inferred from homology"/>
<name>H0G722_RHIML</name>
<evidence type="ECO:0000259" key="8">
    <source>
        <dbReference type="PROSITE" id="PS00624"/>
    </source>
</evidence>
<feature type="binding site" evidence="5">
    <location>
        <position position="105"/>
    </location>
    <ligand>
        <name>FAD</name>
        <dbReference type="ChEBI" id="CHEBI:57692"/>
    </ligand>
</feature>
<organism evidence="9 10">
    <name type="scientific">Sinorhizobium meliloti CCNWSX0020</name>
    <dbReference type="NCBI Taxonomy" id="1107881"/>
    <lineage>
        <taxon>Bacteria</taxon>
        <taxon>Pseudomonadati</taxon>
        <taxon>Pseudomonadota</taxon>
        <taxon>Alphaproteobacteria</taxon>
        <taxon>Hyphomicrobiales</taxon>
        <taxon>Rhizobiaceae</taxon>
        <taxon>Sinorhizobium/Ensifer group</taxon>
        <taxon>Sinorhizobium</taxon>
    </lineage>
</organism>
<feature type="domain" description="Glucose-methanol-choline oxidoreductase N-terminal" evidence="7">
    <location>
        <begin position="103"/>
        <end position="126"/>
    </location>
</feature>
<dbReference type="GO" id="GO:0050660">
    <property type="term" value="F:flavin adenine dinucleotide binding"/>
    <property type="evidence" value="ECO:0007669"/>
    <property type="project" value="InterPro"/>
</dbReference>
<evidence type="ECO:0000313" key="10">
    <source>
        <dbReference type="Proteomes" id="UP000004038"/>
    </source>
</evidence>
<evidence type="ECO:0000256" key="4">
    <source>
        <dbReference type="ARBA" id="ARBA00022827"/>
    </source>
</evidence>
<comment type="similarity">
    <text evidence="2 6">Belongs to the GMC oxidoreductase family.</text>
</comment>
<feature type="binding site" evidence="5">
    <location>
        <begin position="113"/>
        <end position="116"/>
    </location>
    <ligand>
        <name>FAD</name>
        <dbReference type="ChEBI" id="CHEBI:57692"/>
    </ligand>
</feature>
<dbReference type="GO" id="GO:0016614">
    <property type="term" value="F:oxidoreductase activity, acting on CH-OH group of donors"/>
    <property type="evidence" value="ECO:0007669"/>
    <property type="project" value="InterPro"/>
</dbReference>
<accession>H0G722</accession>
<reference evidence="9 10" key="1">
    <citation type="journal article" date="2012" name="J. Bacteriol.">
        <title>Draft Genome Sequence of Sinorhizobium meliloti CCNWSX0020, a Nitrogen-Fixing Symbiont with Copper Tolerance Capability Isolated from Lead-Zinc Mine Tailings.</title>
        <authorList>
            <person name="Li Z."/>
            <person name="Ma Z."/>
            <person name="Hao X."/>
            <person name="Wei G."/>
        </authorList>
    </citation>
    <scope>NUCLEOTIDE SEQUENCE [LARGE SCALE GENOMIC DNA]</scope>
    <source>
        <strain evidence="9 10">CCNWSX0020</strain>
    </source>
</reference>
<feature type="binding site" evidence="5">
    <location>
        <position position="245"/>
    </location>
    <ligand>
        <name>FAD</name>
        <dbReference type="ChEBI" id="CHEBI:57692"/>
    </ligand>
</feature>
<dbReference type="SUPFAM" id="SSF51905">
    <property type="entry name" value="FAD/NAD(P)-binding domain"/>
    <property type="match status" value="1"/>
</dbReference>
<dbReference type="PIRSF" id="PIRSF000137">
    <property type="entry name" value="Alcohol_oxidase"/>
    <property type="match status" value="1"/>
</dbReference>
<protein>
    <submittedName>
        <fullName evidence="9">Dehydrogenase fad flavoprotein GMC oxidoreductase</fullName>
    </submittedName>
</protein>
<dbReference type="InterPro" id="IPR036188">
    <property type="entry name" value="FAD/NAD-bd_sf"/>
</dbReference>
<evidence type="ECO:0000256" key="6">
    <source>
        <dbReference type="RuleBase" id="RU003968"/>
    </source>
</evidence>
<dbReference type="InterPro" id="IPR012132">
    <property type="entry name" value="GMC_OxRdtase"/>
</dbReference>
<dbReference type="InterPro" id="IPR007867">
    <property type="entry name" value="GMC_OxRtase_C"/>
</dbReference>
<dbReference type="Gene3D" id="3.50.50.60">
    <property type="entry name" value="FAD/NAD(P)-binding domain"/>
    <property type="match status" value="1"/>
</dbReference>
<dbReference type="SUPFAM" id="SSF54373">
    <property type="entry name" value="FAD-linked reductases, C-terminal domain"/>
    <property type="match status" value="1"/>
</dbReference>
<evidence type="ECO:0000256" key="5">
    <source>
        <dbReference type="PIRSR" id="PIRSR000137-2"/>
    </source>
</evidence>
<dbReference type="PATRIC" id="fig|1107881.3.peg.5369"/>
<gene>
    <name evidence="9" type="ORF">SM0020_26501</name>
</gene>
<dbReference type="Pfam" id="PF00732">
    <property type="entry name" value="GMC_oxred_N"/>
    <property type="match status" value="1"/>
</dbReference>
<evidence type="ECO:0000256" key="3">
    <source>
        <dbReference type="ARBA" id="ARBA00022630"/>
    </source>
</evidence>
<dbReference type="PROSITE" id="PS00623">
    <property type="entry name" value="GMC_OXRED_1"/>
    <property type="match status" value="1"/>
</dbReference>
<evidence type="ECO:0000313" key="9">
    <source>
        <dbReference type="EMBL" id="EHK74924.1"/>
    </source>
</evidence>
<dbReference type="PROSITE" id="PS00624">
    <property type="entry name" value="GMC_OXRED_2"/>
    <property type="match status" value="1"/>
</dbReference>
<evidence type="ECO:0000256" key="1">
    <source>
        <dbReference type="ARBA" id="ARBA00001974"/>
    </source>
</evidence>
<evidence type="ECO:0000256" key="2">
    <source>
        <dbReference type="ARBA" id="ARBA00010790"/>
    </source>
</evidence>
<dbReference type="PANTHER" id="PTHR11552">
    <property type="entry name" value="GLUCOSE-METHANOL-CHOLINE GMC OXIDOREDUCTASE"/>
    <property type="match status" value="1"/>
</dbReference>